<dbReference type="AlphaFoldDB" id="A0AAV6V2Z6"/>
<accession>A0AAV6V2Z6</accession>
<name>A0AAV6V2Z6_9ARAC</name>
<dbReference type="Proteomes" id="UP000827092">
    <property type="component" value="Unassembled WGS sequence"/>
</dbReference>
<proteinExistence type="predicted"/>
<keyword evidence="2" id="KW-1185">Reference proteome</keyword>
<comment type="caution">
    <text evidence="1">The sequence shown here is derived from an EMBL/GenBank/DDBJ whole genome shotgun (WGS) entry which is preliminary data.</text>
</comment>
<dbReference type="EMBL" id="JAFNEN010000196">
    <property type="protein sequence ID" value="KAG8190006.1"/>
    <property type="molecule type" value="Genomic_DNA"/>
</dbReference>
<protein>
    <submittedName>
        <fullName evidence="1">Uncharacterized protein</fullName>
    </submittedName>
</protein>
<gene>
    <name evidence="1" type="ORF">JTE90_000105</name>
</gene>
<organism evidence="1 2">
    <name type="scientific">Oedothorax gibbosus</name>
    <dbReference type="NCBI Taxonomy" id="931172"/>
    <lineage>
        <taxon>Eukaryota</taxon>
        <taxon>Metazoa</taxon>
        <taxon>Ecdysozoa</taxon>
        <taxon>Arthropoda</taxon>
        <taxon>Chelicerata</taxon>
        <taxon>Arachnida</taxon>
        <taxon>Araneae</taxon>
        <taxon>Araneomorphae</taxon>
        <taxon>Entelegynae</taxon>
        <taxon>Araneoidea</taxon>
        <taxon>Linyphiidae</taxon>
        <taxon>Erigoninae</taxon>
        <taxon>Oedothorax</taxon>
    </lineage>
</organism>
<reference evidence="1 2" key="1">
    <citation type="journal article" date="2022" name="Nat. Ecol. Evol.">
        <title>A masculinizing supergene underlies an exaggerated male reproductive morph in a spider.</title>
        <authorList>
            <person name="Hendrickx F."/>
            <person name="De Corte Z."/>
            <person name="Sonet G."/>
            <person name="Van Belleghem S.M."/>
            <person name="Kostlbacher S."/>
            <person name="Vangestel C."/>
        </authorList>
    </citation>
    <scope>NUCLEOTIDE SEQUENCE [LARGE SCALE GENOMIC DNA]</scope>
    <source>
        <strain evidence="1">W744_W776</strain>
    </source>
</reference>
<evidence type="ECO:0000313" key="2">
    <source>
        <dbReference type="Proteomes" id="UP000827092"/>
    </source>
</evidence>
<sequence length="96" mass="10269">MTGLKLVSRGVVKILEEKHRVEIGGTERSLCNDFAKVIAGKNMGAGGSNSSFNIDGLSSGQSDHVLTFRLTDALGSLEKACSRVVDFYTLNNSSFN</sequence>
<evidence type="ECO:0000313" key="1">
    <source>
        <dbReference type="EMBL" id="KAG8190006.1"/>
    </source>
</evidence>